<dbReference type="AlphaFoldDB" id="A0A6A6QWB5"/>
<feature type="region of interest" description="Disordered" evidence="1">
    <location>
        <begin position="24"/>
        <end position="60"/>
    </location>
</feature>
<accession>A0A6A6QWB5</accession>
<evidence type="ECO:0000313" key="2">
    <source>
        <dbReference type="EMBL" id="KAF2495257.1"/>
    </source>
</evidence>
<feature type="compositionally biased region" description="Low complexity" evidence="1">
    <location>
        <begin position="24"/>
        <end position="45"/>
    </location>
</feature>
<name>A0A6A6QWB5_9PEZI</name>
<gene>
    <name evidence="2" type="ORF">BU16DRAFT_385275</name>
</gene>
<reference evidence="2" key="1">
    <citation type="journal article" date="2020" name="Stud. Mycol.">
        <title>101 Dothideomycetes genomes: a test case for predicting lifestyles and emergence of pathogens.</title>
        <authorList>
            <person name="Haridas S."/>
            <person name="Albert R."/>
            <person name="Binder M."/>
            <person name="Bloem J."/>
            <person name="Labutti K."/>
            <person name="Salamov A."/>
            <person name="Andreopoulos B."/>
            <person name="Baker S."/>
            <person name="Barry K."/>
            <person name="Bills G."/>
            <person name="Bluhm B."/>
            <person name="Cannon C."/>
            <person name="Castanera R."/>
            <person name="Culley D."/>
            <person name="Daum C."/>
            <person name="Ezra D."/>
            <person name="Gonzalez J."/>
            <person name="Henrissat B."/>
            <person name="Kuo A."/>
            <person name="Liang C."/>
            <person name="Lipzen A."/>
            <person name="Lutzoni F."/>
            <person name="Magnuson J."/>
            <person name="Mondo S."/>
            <person name="Nolan M."/>
            <person name="Ohm R."/>
            <person name="Pangilinan J."/>
            <person name="Park H.-J."/>
            <person name="Ramirez L."/>
            <person name="Alfaro M."/>
            <person name="Sun H."/>
            <person name="Tritt A."/>
            <person name="Yoshinaga Y."/>
            <person name="Zwiers L.-H."/>
            <person name="Turgeon B."/>
            <person name="Goodwin S."/>
            <person name="Spatafora J."/>
            <person name="Crous P."/>
            <person name="Grigoriev I."/>
        </authorList>
    </citation>
    <scope>NUCLEOTIDE SEQUENCE</scope>
    <source>
        <strain evidence="2">CBS 269.34</strain>
    </source>
</reference>
<evidence type="ECO:0000256" key="1">
    <source>
        <dbReference type="SAM" id="MobiDB-lite"/>
    </source>
</evidence>
<sequence>MEMFPTRSADTLSPVQLPRQLLGARSRGDSAASLSSLSPYPSDPYNTPATRSVSGEHPYSGGKHVALDAPGLQRVDSTLSAVQDLHNETVDDELHCPTVPDNTPCHGSPSSFRYTMRNLPTIDEKLENLPSAINSNASVTSCSPPPSVTGERGQATPRALLSPLPYTTLTAQDPFVPHVSQDMPGVRENTDWHENIEEELDRGLTRLANLANDDFQNDSSVTAADHYHRRLSRLISHANRRYVITHLGEAIPSATMAERGNLADVRPTMVTNYEFQNLRSKVRDIQNIFSALLAHTGKNDNEVDKMSKTFEDLMKQYIGKHGG</sequence>
<organism evidence="2 3">
    <name type="scientific">Lophium mytilinum</name>
    <dbReference type="NCBI Taxonomy" id="390894"/>
    <lineage>
        <taxon>Eukaryota</taxon>
        <taxon>Fungi</taxon>
        <taxon>Dikarya</taxon>
        <taxon>Ascomycota</taxon>
        <taxon>Pezizomycotina</taxon>
        <taxon>Dothideomycetes</taxon>
        <taxon>Pleosporomycetidae</taxon>
        <taxon>Mytilinidiales</taxon>
        <taxon>Mytilinidiaceae</taxon>
        <taxon>Lophium</taxon>
    </lineage>
</organism>
<evidence type="ECO:0000313" key="3">
    <source>
        <dbReference type="Proteomes" id="UP000799750"/>
    </source>
</evidence>
<dbReference type="EMBL" id="MU004189">
    <property type="protein sequence ID" value="KAF2495257.1"/>
    <property type="molecule type" value="Genomic_DNA"/>
</dbReference>
<keyword evidence="3" id="KW-1185">Reference proteome</keyword>
<protein>
    <submittedName>
        <fullName evidence="2">Uncharacterized protein</fullName>
    </submittedName>
</protein>
<proteinExistence type="predicted"/>
<dbReference type="Proteomes" id="UP000799750">
    <property type="component" value="Unassembled WGS sequence"/>
</dbReference>
<dbReference type="OrthoDB" id="407617at2759"/>